<reference evidence="2" key="1">
    <citation type="submission" date="2023-01" db="EMBL/GenBank/DDBJ databases">
        <title>Metagenome sequencing of chrysophaentin producing Chrysophaeum taylorii.</title>
        <authorList>
            <person name="Davison J."/>
            <person name="Bewley C."/>
        </authorList>
    </citation>
    <scope>NUCLEOTIDE SEQUENCE</scope>
    <source>
        <strain evidence="2">NIES-1699</strain>
    </source>
</reference>
<evidence type="ECO:0000313" key="3">
    <source>
        <dbReference type="Proteomes" id="UP001230188"/>
    </source>
</evidence>
<name>A0AAD7XNT8_9STRA</name>
<keyword evidence="1" id="KW-0812">Transmembrane</keyword>
<feature type="transmembrane region" description="Helical" evidence="1">
    <location>
        <begin position="191"/>
        <end position="209"/>
    </location>
</feature>
<dbReference type="EMBL" id="JAQMWT010000005">
    <property type="protein sequence ID" value="KAJ8614545.1"/>
    <property type="molecule type" value="Genomic_DNA"/>
</dbReference>
<gene>
    <name evidence="2" type="ORF">CTAYLR_000855</name>
</gene>
<feature type="transmembrane region" description="Helical" evidence="1">
    <location>
        <begin position="145"/>
        <end position="171"/>
    </location>
</feature>
<proteinExistence type="predicted"/>
<comment type="caution">
    <text evidence="2">The sequence shown here is derived from an EMBL/GenBank/DDBJ whole genome shotgun (WGS) entry which is preliminary data.</text>
</comment>
<accession>A0AAD7XNT8</accession>
<organism evidence="2 3">
    <name type="scientific">Chrysophaeum taylorii</name>
    <dbReference type="NCBI Taxonomy" id="2483200"/>
    <lineage>
        <taxon>Eukaryota</taxon>
        <taxon>Sar</taxon>
        <taxon>Stramenopiles</taxon>
        <taxon>Ochrophyta</taxon>
        <taxon>Pelagophyceae</taxon>
        <taxon>Pelagomonadales</taxon>
        <taxon>Pelagomonadaceae</taxon>
        <taxon>Chrysophaeum</taxon>
    </lineage>
</organism>
<keyword evidence="1" id="KW-0472">Membrane</keyword>
<keyword evidence="3" id="KW-1185">Reference proteome</keyword>
<sequence length="390" mass="43549">MLIAVSWAYLLQQQVDPNDECPGDHCWILVVVLAANMLAGVLYIPAVSLALVRRLGRSDRVLFELEAHTGTRRGLSFRRAVTRRLQRLATDASATCWSVTASSFVYFTLKQLEFVASGGDSSNFVRPVEHAGDTAARRHLIHHRFAVLSACFGVCLGVVCVSLVTMILATRKLATETRPLFLEVWLLLRSGLYYSCAFAIATFIGLLFFSPFELDWGGKVVRLFAALARAFGLVVLARSIVRRLPVPPSDDSIAFAEASTHWTACANLFCFNVSSVVAAIGIHDAVVFFLVDVLSLSRWRRIAVLFTYAIALISFVLRRRTLEAKRRAEMDPASCNHLAEFRSCNSPSDLAFLNVLERWLVCFAWWVPYKYFFVEAWDVLGVRGTPPSRS</sequence>
<evidence type="ECO:0000256" key="1">
    <source>
        <dbReference type="SAM" id="Phobius"/>
    </source>
</evidence>
<feature type="transmembrane region" description="Helical" evidence="1">
    <location>
        <begin position="27"/>
        <end position="52"/>
    </location>
</feature>
<feature type="transmembrane region" description="Helical" evidence="1">
    <location>
        <begin position="299"/>
        <end position="317"/>
    </location>
</feature>
<dbReference type="AlphaFoldDB" id="A0AAD7XNT8"/>
<keyword evidence="1" id="KW-1133">Transmembrane helix</keyword>
<evidence type="ECO:0000313" key="2">
    <source>
        <dbReference type="EMBL" id="KAJ8614545.1"/>
    </source>
</evidence>
<dbReference type="Proteomes" id="UP001230188">
    <property type="component" value="Unassembled WGS sequence"/>
</dbReference>
<protein>
    <submittedName>
        <fullName evidence="2">Uncharacterized protein</fullName>
    </submittedName>
</protein>